<feature type="compositionally biased region" description="Basic and acidic residues" evidence="1">
    <location>
        <begin position="146"/>
        <end position="156"/>
    </location>
</feature>
<dbReference type="AlphaFoldDB" id="A0A8W7P9P6"/>
<protein>
    <submittedName>
        <fullName evidence="2">Uncharacterized protein</fullName>
    </submittedName>
</protein>
<dbReference type="EnsemblMetazoa" id="ACOM027387-RA">
    <property type="protein sequence ID" value="ACOM027387-PA.1"/>
    <property type="gene ID" value="ACOM027387"/>
</dbReference>
<evidence type="ECO:0000256" key="1">
    <source>
        <dbReference type="SAM" id="MobiDB-lite"/>
    </source>
</evidence>
<proteinExistence type="predicted"/>
<accession>A0A8W7P9P6</accession>
<dbReference type="Proteomes" id="UP000075882">
    <property type="component" value="Unassembled WGS sequence"/>
</dbReference>
<name>A0A8W7P9P6_ANOCL</name>
<sequence length="167" mass="18203">METHGAAMVELMETAGGAQHDHVNERVVRPSMVLDGKKPYQFRGAIGGWKLAPPPAETLNTCGGIGSARSIRTIPPAPPPPVPYSTKCEPGDRAQTFVLADCERRGLNGCEKMAFAQTRRPPCHLRTRYFIRSIDTMTVTIERNDLRRGCPEESSDRGPLASASTSI</sequence>
<feature type="region of interest" description="Disordered" evidence="1">
    <location>
        <begin position="146"/>
        <end position="167"/>
    </location>
</feature>
<organism evidence="2">
    <name type="scientific">Anopheles coluzzii</name>
    <name type="common">African malaria mosquito</name>
    <dbReference type="NCBI Taxonomy" id="1518534"/>
    <lineage>
        <taxon>Eukaryota</taxon>
        <taxon>Metazoa</taxon>
        <taxon>Ecdysozoa</taxon>
        <taxon>Arthropoda</taxon>
        <taxon>Hexapoda</taxon>
        <taxon>Insecta</taxon>
        <taxon>Pterygota</taxon>
        <taxon>Neoptera</taxon>
        <taxon>Endopterygota</taxon>
        <taxon>Diptera</taxon>
        <taxon>Nematocera</taxon>
        <taxon>Culicoidea</taxon>
        <taxon>Culicidae</taxon>
        <taxon>Anophelinae</taxon>
        <taxon>Anopheles</taxon>
    </lineage>
</organism>
<reference evidence="2" key="1">
    <citation type="submission" date="2022-08" db="UniProtKB">
        <authorList>
            <consortium name="EnsemblMetazoa"/>
        </authorList>
    </citation>
    <scope>IDENTIFICATION</scope>
</reference>
<evidence type="ECO:0000313" key="2">
    <source>
        <dbReference type="EnsemblMetazoa" id="ACOM027387-PA.1"/>
    </source>
</evidence>